<dbReference type="Proteomes" id="UP000427716">
    <property type="component" value="Chromosome"/>
</dbReference>
<evidence type="ECO:0000256" key="1">
    <source>
        <dbReference type="SAM" id="MobiDB-lite"/>
    </source>
</evidence>
<dbReference type="EMBL" id="CP046415">
    <property type="protein sequence ID" value="QGT78177.1"/>
    <property type="molecule type" value="Genomic_DNA"/>
</dbReference>
<gene>
    <name evidence="2" type="ORF">GM160_04285</name>
</gene>
<protein>
    <submittedName>
        <fullName evidence="2">Uncharacterized protein</fullName>
    </submittedName>
</protein>
<proteinExistence type="predicted"/>
<sequence length="400" mass="44403">MARLWIAGHLIVDATREILPVNETGVPCNWLDTALPKSPEPVALRPDPILLRDKDGDVEALNWWDPDVDHPHLSPWDPVEVWVIEESSLADTPSLQNAIRFCVYTLDKLNSNIKSSRESKKIRHEILEEIDDGSELRSAIANHVLKVHEKDIFLPRNFLPLLGNQIDGRTLQNDLARIQQRKEESTPLEERRGNTAEINHSGITDPPVMEIKTATTDTPDASAAGHGEGDHPEAKTAGNPSSKDDFVEPANRQKERTATDDVSSPEPIPPQAAPTGRAAANTTSSEPHDKALSSEDAADSSRVRFGREVEENQHAEQLSGEHVEYGYELYKALRDVDPQLPEFGEIMHVLQSDPSDEASATKRSFIFRLIELDDHIRTTPSKVVAGVKDFLKKNIPSLGL</sequence>
<dbReference type="RefSeq" id="WP_156573440.1">
    <property type="nucleotide sequence ID" value="NZ_CP046415.1"/>
</dbReference>
<dbReference type="AlphaFoldDB" id="A0A6I6D207"/>
<evidence type="ECO:0000313" key="2">
    <source>
        <dbReference type="EMBL" id="QGT78177.1"/>
    </source>
</evidence>
<accession>A0A6I6D207</accession>
<feature type="compositionally biased region" description="Basic and acidic residues" evidence="1">
    <location>
        <begin position="242"/>
        <end position="259"/>
    </location>
</feature>
<organism evidence="2 3">
    <name type="scientific">Guyparkeria halophila</name>
    <dbReference type="NCBI Taxonomy" id="47960"/>
    <lineage>
        <taxon>Bacteria</taxon>
        <taxon>Pseudomonadati</taxon>
        <taxon>Pseudomonadota</taxon>
        <taxon>Gammaproteobacteria</taxon>
        <taxon>Chromatiales</taxon>
        <taxon>Thioalkalibacteraceae</taxon>
        <taxon>Guyparkeria</taxon>
    </lineage>
</organism>
<evidence type="ECO:0000313" key="3">
    <source>
        <dbReference type="Proteomes" id="UP000427716"/>
    </source>
</evidence>
<feature type="compositionally biased region" description="Basic and acidic residues" evidence="1">
    <location>
        <begin position="180"/>
        <end position="194"/>
    </location>
</feature>
<name>A0A6I6D207_9GAMM</name>
<feature type="compositionally biased region" description="Low complexity" evidence="1">
    <location>
        <begin position="213"/>
        <end position="224"/>
    </location>
</feature>
<dbReference type="KEGG" id="ghl:GM160_04285"/>
<feature type="region of interest" description="Disordered" evidence="1">
    <location>
        <begin position="179"/>
        <end position="304"/>
    </location>
</feature>
<reference evidence="2 3" key="1">
    <citation type="submission" date="2019-11" db="EMBL/GenBank/DDBJ databases">
        <authorList>
            <person name="Zhang J."/>
            <person name="Sun C."/>
        </authorList>
    </citation>
    <scope>NUCLEOTIDE SEQUENCE [LARGE SCALE GENOMIC DNA]</scope>
    <source>
        <strain evidence="3">sp2</strain>
    </source>
</reference>
<feature type="compositionally biased region" description="Basic and acidic residues" evidence="1">
    <location>
        <begin position="286"/>
        <end position="304"/>
    </location>
</feature>
<keyword evidence="3" id="KW-1185">Reference proteome</keyword>